<dbReference type="RefSeq" id="WP_121922229.1">
    <property type="nucleotide sequence ID" value="NZ_REFO01000003.1"/>
</dbReference>
<evidence type="ECO:0000313" key="3">
    <source>
        <dbReference type="EMBL" id="RMB00073.1"/>
    </source>
</evidence>
<gene>
    <name evidence="3" type="ORF">CLV39_0043</name>
</gene>
<dbReference type="AlphaFoldDB" id="A0A3M0CAM4"/>
<evidence type="ECO:0000256" key="1">
    <source>
        <dbReference type="SAM" id="Coils"/>
    </source>
</evidence>
<feature type="region of interest" description="Disordered" evidence="2">
    <location>
        <begin position="637"/>
        <end position="658"/>
    </location>
</feature>
<dbReference type="Proteomes" id="UP000280842">
    <property type="component" value="Unassembled WGS sequence"/>
</dbReference>
<keyword evidence="4" id="KW-1185">Reference proteome</keyword>
<proteinExistence type="predicted"/>
<keyword evidence="1" id="KW-0175">Coiled coil</keyword>
<feature type="coiled-coil region" evidence="1">
    <location>
        <begin position="288"/>
        <end position="319"/>
    </location>
</feature>
<reference evidence="3 4" key="1">
    <citation type="submission" date="2018-10" db="EMBL/GenBank/DDBJ databases">
        <title>Genomic Encyclopedia of Archaeal and Bacterial Type Strains, Phase II (KMG-II): from individual species to whole genera.</title>
        <authorList>
            <person name="Goeker M."/>
        </authorList>
    </citation>
    <scope>NUCLEOTIDE SEQUENCE [LARGE SCALE GENOMIC DNA]</scope>
    <source>
        <strain evidence="3 4">VM1</strain>
    </source>
</reference>
<sequence>MEKELIEFLERNKEPIKAFENLKEKEIITNIPIKALPVEYQKFIKKSKERKEKLQSAKDKAKLLLKFFIEEVKEKNELSQKINNYYLYLLSKGVGKFIFLKFMSANLYNLRSVPTPLIEYIDSLLSTNRIQIPIRDLEKFLNPIHIKIELSQQEILEILGELDKSLNRKLPINKIASIEERNEAIKKREEILSLYRKFLKNFQGEILYLIYFPHETCSLIINEMRISQFLIDRYLREKFKIKSTDLVDFINEAIVGKGIKEKLKKTKNVKYKFKSNENEILEIKFDPVDVLKSILDKYQTKAERKRKRKEEKEKALKKKNPDTLFLENGSNKFPSNQINKLLIKIFNTPDLWEEDEKKAKAVIKKNEEIEISLEINKDEVRKHLNKDIQVKDYISLELLDFSYLTQLALIHLGKPIKISVSDYIKWRGINNKPKSKERERYLTLFAISLSTNLVIRVATFPRNDKQKFDTVENVEVKFFNIELIGRNKNNQTIKALITPTEFYKEYFSDFNIRPFTKIYEKLPNYNSKLEKYEKAIGHYLIYIFRENAGKEEITRTIKNILEETGFYPLRGKPIRIKEKLEKAFNRLKEDEIIGNWYWTEEYKIYGINNKKEFTKKSKLKIKEENLLNARVVFEPPDDMLDSFDPIKEKKQNHKLKKK</sequence>
<dbReference type="EMBL" id="REFO01000003">
    <property type="protein sequence ID" value="RMB00073.1"/>
    <property type="molecule type" value="Genomic_DNA"/>
</dbReference>
<evidence type="ECO:0000256" key="2">
    <source>
        <dbReference type="SAM" id="MobiDB-lite"/>
    </source>
</evidence>
<protein>
    <submittedName>
        <fullName evidence="3">Uncharacterized protein</fullName>
    </submittedName>
</protein>
<name>A0A3M0CAM4_9AQUI</name>
<organism evidence="3 4">
    <name type="scientific">Hydrogenothermus marinus</name>
    <dbReference type="NCBI Taxonomy" id="133270"/>
    <lineage>
        <taxon>Bacteria</taxon>
        <taxon>Pseudomonadati</taxon>
        <taxon>Aquificota</taxon>
        <taxon>Aquificia</taxon>
        <taxon>Aquificales</taxon>
        <taxon>Hydrogenothermaceae</taxon>
        <taxon>Hydrogenothermus</taxon>
    </lineage>
</organism>
<evidence type="ECO:0000313" key="4">
    <source>
        <dbReference type="Proteomes" id="UP000280842"/>
    </source>
</evidence>
<accession>A0A3M0CAM4</accession>
<comment type="caution">
    <text evidence="3">The sequence shown here is derived from an EMBL/GenBank/DDBJ whole genome shotgun (WGS) entry which is preliminary data.</text>
</comment>